<dbReference type="EMBL" id="LVJI01000020">
    <property type="protein sequence ID" value="OAB44637.1"/>
    <property type="molecule type" value="Genomic_DNA"/>
</dbReference>
<feature type="transmembrane region" description="Helical" evidence="5">
    <location>
        <begin position="53"/>
        <end position="74"/>
    </location>
</feature>
<evidence type="ECO:0000256" key="1">
    <source>
        <dbReference type="ARBA" id="ARBA00004141"/>
    </source>
</evidence>
<evidence type="ECO:0000313" key="6">
    <source>
        <dbReference type="EMBL" id="OAB44637.1"/>
    </source>
</evidence>
<evidence type="ECO:0000256" key="3">
    <source>
        <dbReference type="ARBA" id="ARBA00022989"/>
    </source>
</evidence>
<dbReference type="OrthoDB" id="26941at2"/>
<evidence type="ECO:0000256" key="4">
    <source>
        <dbReference type="ARBA" id="ARBA00023136"/>
    </source>
</evidence>
<reference evidence="6 7" key="1">
    <citation type="submission" date="2016-03" db="EMBL/GenBank/DDBJ databases">
        <title>Draft genome sequence of Paenibacillus antarcticus CECT 5836.</title>
        <authorList>
            <person name="Shin S.-K."/>
            <person name="Yi H."/>
        </authorList>
    </citation>
    <scope>NUCLEOTIDE SEQUENCE [LARGE SCALE GENOMIC DNA]</scope>
    <source>
        <strain evidence="6 7">CECT 5836</strain>
    </source>
</reference>
<keyword evidence="2 5" id="KW-0812">Transmembrane</keyword>
<organism evidence="6 7">
    <name type="scientific">Paenibacillus antarcticus</name>
    <dbReference type="NCBI Taxonomy" id="253703"/>
    <lineage>
        <taxon>Bacteria</taxon>
        <taxon>Bacillati</taxon>
        <taxon>Bacillota</taxon>
        <taxon>Bacilli</taxon>
        <taxon>Bacillales</taxon>
        <taxon>Paenibacillaceae</taxon>
        <taxon>Paenibacillus</taxon>
    </lineage>
</organism>
<sequence length="166" mass="17995">MFNHWLRTNKVAAVFLVFVRFYLGYTWISGGIHKLSGGFDAGGFLQGAISKSTGWWAAFLEQVALPGVNIFNILIPLGETFVGLGLILGIFTTFAALMAIVMNSAFLLSGSLSINVQMLLLECIIIVSAVNAGRIGLDRWVLPYISGLFNKKAKTSSQVPHLNTTV</sequence>
<comment type="caution">
    <text evidence="6">The sequence shown here is derived from an EMBL/GenBank/DDBJ whole genome shotgun (WGS) entry which is preliminary data.</text>
</comment>
<feature type="transmembrane region" description="Helical" evidence="5">
    <location>
        <begin position="12"/>
        <end position="33"/>
    </location>
</feature>
<keyword evidence="4 5" id="KW-0472">Membrane</keyword>
<keyword evidence="3 5" id="KW-1133">Transmembrane helix</keyword>
<dbReference type="PANTHER" id="PTHR39157:SF1">
    <property type="entry name" value="DOXX FAMILY PROTEIN"/>
    <property type="match status" value="1"/>
</dbReference>
<name>A0A168MG84_9BACL</name>
<dbReference type="Pfam" id="PF07681">
    <property type="entry name" value="DoxX"/>
    <property type="match status" value="1"/>
</dbReference>
<dbReference type="GO" id="GO:0016020">
    <property type="term" value="C:membrane"/>
    <property type="evidence" value="ECO:0007669"/>
    <property type="project" value="UniProtKB-SubCell"/>
</dbReference>
<dbReference type="RefSeq" id="WP_068650842.1">
    <property type="nucleotide sequence ID" value="NZ_CP043611.1"/>
</dbReference>
<evidence type="ECO:0000256" key="2">
    <source>
        <dbReference type="ARBA" id="ARBA00022692"/>
    </source>
</evidence>
<gene>
    <name evidence="6" type="ORF">PBAT_15350</name>
</gene>
<dbReference type="PANTHER" id="PTHR39157">
    <property type="entry name" value="INTEGRAL MEMBRANE PROTEIN-RELATED"/>
    <property type="match status" value="1"/>
</dbReference>
<protein>
    <submittedName>
        <fullName evidence="6">Crp/Fnr family transcriptional regulator</fullName>
    </submittedName>
</protein>
<dbReference type="InterPro" id="IPR032808">
    <property type="entry name" value="DoxX"/>
</dbReference>
<keyword evidence="7" id="KW-1185">Reference proteome</keyword>
<dbReference type="AlphaFoldDB" id="A0A168MG84"/>
<proteinExistence type="predicted"/>
<dbReference type="Proteomes" id="UP000077355">
    <property type="component" value="Unassembled WGS sequence"/>
</dbReference>
<feature type="transmembrane region" description="Helical" evidence="5">
    <location>
        <begin position="81"/>
        <end position="102"/>
    </location>
</feature>
<comment type="subcellular location">
    <subcellularLocation>
        <location evidence="1">Membrane</location>
        <topology evidence="1">Multi-pass membrane protein</topology>
    </subcellularLocation>
</comment>
<accession>A0A168MG84</accession>
<feature type="transmembrane region" description="Helical" evidence="5">
    <location>
        <begin position="114"/>
        <end position="133"/>
    </location>
</feature>
<evidence type="ECO:0000256" key="5">
    <source>
        <dbReference type="SAM" id="Phobius"/>
    </source>
</evidence>
<evidence type="ECO:0000313" key="7">
    <source>
        <dbReference type="Proteomes" id="UP000077355"/>
    </source>
</evidence>